<evidence type="ECO:0000256" key="5">
    <source>
        <dbReference type="ARBA" id="ARBA00022490"/>
    </source>
</evidence>
<evidence type="ECO:0000256" key="2">
    <source>
        <dbReference type="ARBA" id="ARBA00004496"/>
    </source>
</evidence>
<dbReference type="PROSITE" id="PS50174">
    <property type="entry name" value="G_PATCH"/>
    <property type="match status" value="1"/>
</dbReference>
<dbReference type="CDD" id="cd02646">
    <property type="entry name" value="R3H_G-patch"/>
    <property type="match status" value="1"/>
</dbReference>
<dbReference type="InterPro" id="IPR001374">
    <property type="entry name" value="R3H_dom"/>
</dbReference>
<comment type="subcellular location">
    <subcellularLocation>
        <location evidence="2">Cytoplasm</location>
    </subcellularLocation>
    <subcellularLocation>
        <location evidence="1">Nucleus</location>
    </subcellularLocation>
</comment>
<keyword evidence="6" id="KW-0507">mRNA processing</keyword>
<dbReference type="GeneID" id="30149049"/>
<evidence type="ECO:0000256" key="6">
    <source>
        <dbReference type="ARBA" id="ARBA00022664"/>
    </source>
</evidence>
<evidence type="ECO:0000256" key="3">
    <source>
        <dbReference type="ARBA" id="ARBA00010306"/>
    </source>
</evidence>
<dbReference type="Gene3D" id="3.30.1370.50">
    <property type="entry name" value="R3H-like domain"/>
    <property type="match status" value="1"/>
</dbReference>
<evidence type="ECO:0000313" key="12">
    <source>
        <dbReference type="Proteomes" id="UP000094336"/>
    </source>
</evidence>
<evidence type="ECO:0000313" key="11">
    <source>
        <dbReference type="EMBL" id="ODQ81653.1"/>
    </source>
</evidence>
<keyword evidence="8" id="KW-0539">Nucleus</keyword>
<evidence type="ECO:0000259" key="9">
    <source>
        <dbReference type="PROSITE" id="PS50174"/>
    </source>
</evidence>
<dbReference type="GO" id="GO:0005737">
    <property type="term" value="C:cytoplasm"/>
    <property type="evidence" value="ECO:0007669"/>
    <property type="project" value="UniProtKB-SubCell"/>
</dbReference>
<dbReference type="RefSeq" id="XP_018986981.1">
    <property type="nucleotide sequence ID" value="XM_019131196.2"/>
</dbReference>
<name>A0A1E3QVH5_9ASCO</name>
<evidence type="ECO:0000256" key="7">
    <source>
        <dbReference type="ARBA" id="ARBA00023187"/>
    </source>
</evidence>
<dbReference type="GO" id="GO:0006397">
    <property type="term" value="P:mRNA processing"/>
    <property type="evidence" value="ECO:0007669"/>
    <property type="project" value="UniProtKB-KW"/>
</dbReference>
<dbReference type="GO" id="GO:0008380">
    <property type="term" value="P:RNA splicing"/>
    <property type="evidence" value="ECO:0007669"/>
    <property type="project" value="UniProtKB-KW"/>
</dbReference>
<sequence>NDSEDEAFLEGSDNEPEFGFMAEDFEFDMSKVEITNIRQGVSDQYLVKSTLLLGTDDSHWIDEDMLLDFAVENGLVKYRLNAFLKYVRKDLLPNFEPEPTYSDIYISESSEEESDNENDLSALISFSKTQQMFFENIDIMPTKSIKTKGKNKKPDLDRIGDKDLRTTLQELYLIHKSSRKDKKKERELAKLKASIKAHDLSVKYPHMIHITDIKEEFEAFLQDQSRNALTFPPLDSHGNKTLGKLAHNYNMKHRALGEGLKRHIVVVKNKRTFHSLPDYGSIGYIIKQRPIYHRVDVKRLKEEVLKEDKKKLAPSKANVNEGDIVGAHAPAIGKENIGRRLLEKLGWIHGEGLGALGNQGINEPVMAVVKKTKTGLK</sequence>
<feature type="non-terminal residue" evidence="11">
    <location>
        <position position="1"/>
    </location>
</feature>
<evidence type="ECO:0000256" key="8">
    <source>
        <dbReference type="ARBA" id="ARBA00023242"/>
    </source>
</evidence>
<keyword evidence="5" id="KW-0963">Cytoplasm</keyword>
<dbReference type="GO" id="GO:0005634">
    <property type="term" value="C:nucleus"/>
    <property type="evidence" value="ECO:0007669"/>
    <property type="project" value="UniProtKB-SubCell"/>
</dbReference>
<dbReference type="InterPro" id="IPR000467">
    <property type="entry name" value="G_patch_dom"/>
</dbReference>
<dbReference type="GO" id="GO:0003676">
    <property type="term" value="F:nucleic acid binding"/>
    <property type="evidence" value="ECO:0007669"/>
    <property type="project" value="UniProtKB-UniRule"/>
</dbReference>
<dbReference type="InterPro" id="IPR036867">
    <property type="entry name" value="R3H_dom_sf"/>
</dbReference>
<dbReference type="InterPro" id="IPR034082">
    <property type="entry name" value="R3H_G-patch"/>
</dbReference>
<dbReference type="SUPFAM" id="SSF82708">
    <property type="entry name" value="R3H domain"/>
    <property type="match status" value="1"/>
</dbReference>
<keyword evidence="12" id="KW-1185">Reference proteome</keyword>
<dbReference type="Proteomes" id="UP000094336">
    <property type="component" value="Unassembled WGS sequence"/>
</dbReference>
<dbReference type="EMBL" id="KV454427">
    <property type="protein sequence ID" value="ODQ81653.1"/>
    <property type="molecule type" value="Genomic_DNA"/>
</dbReference>
<proteinExistence type="inferred from homology"/>
<dbReference type="PROSITE" id="PS51061">
    <property type="entry name" value="R3H"/>
    <property type="match status" value="1"/>
</dbReference>
<reference evidence="12" key="1">
    <citation type="submission" date="2016-05" db="EMBL/GenBank/DDBJ databases">
        <title>Comparative genomics of biotechnologically important yeasts.</title>
        <authorList>
            <consortium name="DOE Joint Genome Institute"/>
            <person name="Riley R."/>
            <person name="Haridas S."/>
            <person name="Wolfe K.H."/>
            <person name="Lopes M.R."/>
            <person name="Hittinger C.T."/>
            <person name="Goker M."/>
            <person name="Salamov A."/>
            <person name="Wisecaver J."/>
            <person name="Long T.M."/>
            <person name="Aerts A.L."/>
            <person name="Barry K."/>
            <person name="Choi C."/>
            <person name="Clum A."/>
            <person name="Coughlan A.Y."/>
            <person name="Deshpande S."/>
            <person name="Douglass A.P."/>
            <person name="Hanson S.J."/>
            <person name="Klenk H.-P."/>
            <person name="Labutti K."/>
            <person name="Lapidus A."/>
            <person name="Lindquist E."/>
            <person name="Lipzen A."/>
            <person name="Meier-Kolthoff J.P."/>
            <person name="Ohm R.A."/>
            <person name="Otillar R.P."/>
            <person name="Pangilinan J."/>
            <person name="Peng Y."/>
            <person name="Rokas A."/>
            <person name="Rosa C.A."/>
            <person name="Scheuner C."/>
            <person name="Sibirny A.A."/>
            <person name="Slot J.C."/>
            <person name="Stielow J.B."/>
            <person name="Sun H."/>
            <person name="Kurtzman C.P."/>
            <person name="Blackwell M."/>
            <person name="Grigoriev I.V."/>
            <person name="Jeffries T.W."/>
        </authorList>
    </citation>
    <scope>NUCLEOTIDE SEQUENCE [LARGE SCALE GENOMIC DNA]</scope>
    <source>
        <strain evidence="12">NRRL Y-12698</strain>
    </source>
</reference>
<organism evidence="11 12">
    <name type="scientific">Babjeviella inositovora NRRL Y-12698</name>
    <dbReference type="NCBI Taxonomy" id="984486"/>
    <lineage>
        <taxon>Eukaryota</taxon>
        <taxon>Fungi</taxon>
        <taxon>Dikarya</taxon>
        <taxon>Ascomycota</taxon>
        <taxon>Saccharomycotina</taxon>
        <taxon>Pichiomycetes</taxon>
        <taxon>Serinales incertae sedis</taxon>
        <taxon>Babjeviella</taxon>
    </lineage>
</organism>
<feature type="domain" description="R3H" evidence="10">
    <location>
        <begin position="207"/>
        <end position="270"/>
    </location>
</feature>
<evidence type="ECO:0000256" key="1">
    <source>
        <dbReference type="ARBA" id="ARBA00004123"/>
    </source>
</evidence>
<protein>
    <recommendedName>
        <fullName evidence="4">Protein SQS1</fullName>
    </recommendedName>
</protein>
<gene>
    <name evidence="11" type="ORF">BABINDRAFT_18462</name>
</gene>
<evidence type="ECO:0000256" key="4">
    <source>
        <dbReference type="ARBA" id="ARBA00018964"/>
    </source>
</evidence>
<evidence type="ECO:0000259" key="10">
    <source>
        <dbReference type="PROSITE" id="PS51061"/>
    </source>
</evidence>
<dbReference type="AlphaFoldDB" id="A0A1E3QVH5"/>
<dbReference type="STRING" id="984486.A0A1E3QVH5"/>
<comment type="similarity">
    <text evidence="3">Belongs to the SQS1 family.</text>
</comment>
<feature type="non-terminal residue" evidence="11">
    <location>
        <position position="377"/>
    </location>
</feature>
<dbReference type="InterPro" id="IPR051189">
    <property type="entry name" value="Splicing_assoc_domain"/>
</dbReference>
<accession>A0A1E3QVH5</accession>
<dbReference type="PANTHER" id="PTHR14195">
    <property type="entry name" value="G PATCH DOMAIN CONTAINING PROTEIN 2"/>
    <property type="match status" value="1"/>
</dbReference>
<dbReference type="OrthoDB" id="21470at2759"/>
<dbReference type="SMART" id="SM00443">
    <property type="entry name" value="G_patch"/>
    <property type="match status" value="1"/>
</dbReference>
<feature type="domain" description="G-patch" evidence="9">
    <location>
        <begin position="334"/>
        <end position="377"/>
    </location>
</feature>
<keyword evidence="7" id="KW-0508">mRNA splicing</keyword>
<dbReference type="Pfam" id="PF01424">
    <property type="entry name" value="R3H"/>
    <property type="match status" value="1"/>
</dbReference>
<dbReference type="Pfam" id="PF01585">
    <property type="entry name" value="G-patch"/>
    <property type="match status" value="1"/>
</dbReference>